<accession>M6F2M4</accession>
<organism evidence="1 2">
    <name type="scientific">Leptospira kirschneri serovar Bulgarica str. Nikolaevo</name>
    <dbReference type="NCBI Taxonomy" id="1240687"/>
    <lineage>
        <taxon>Bacteria</taxon>
        <taxon>Pseudomonadati</taxon>
        <taxon>Spirochaetota</taxon>
        <taxon>Spirochaetia</taxon>
        <taxon>Leptospirales</taxon>
        <taxon>Leptospiraceae</taxon>
        <taxon>Leptospira</taxon>
    </lineage>
</organism>
<protein>
    <submittedName>
        <fullName evidence="1">Uncharacterized protein</fullName>
    </submittedName>
</protein>
<comment type="caution">
    <text evidence="1">The sequence shown here is derived from an EMBL/GenBank/DDBJ whole genome shotgun (WGS) entry which is preliminary data.</text>
</comment>
<evidence type="ECO:0000313" key="1">
    <source>
        <dbReference type="EMBL" id="EMK20274.1"/>
    </source>
</evidence>
<evidence type="ECO:0000313" key="2">
    <source>
        <dbReference type="Proteomes" id="UP000011980"/>
    </source>
</evidence>
<dbReference type="AlphaFoldDB" id="M6F2M4"/>
<reference evidence="1 2" key="1">
    <citation type="submission" date="2013-01" db="EMBL/GenBank/DDBJ databases">
        <authorList>
            <person name="Harkins D.M."/>
            <person name="Durkin A.S."/>
            <person name="Brinkac L.M."/>
            <person name="Haft D.H."/>
            <person name="Selengut J.D."/>
            <person name="Sanka R."/>
            <person name="DePew J."/>
            <person name="Purushe J."/>
            <person name="Galloway R.L."/>
            <person name="Vinetz J.M."/>
            <person name="Sutton G.G."/>
            <person name="Nierman W.C."/>
            <person name="Fouts D.E."/>
        </authorList>
    </citation>
    <scope>NUCLEOTIDE SEQUENCE [LARGE SCALE GENOMIC DNA]</scope>
    <source>
        <strain evidence="1 2">Nikolaevo</strain>
    </source>
</reference>
<sequence>MNRFTNLENGKLDSIFTWSEFDIRTFKRIFLIVKVLTFSKFHRKFTFVRVPTFTSL</sequence>
<dbReference type="PATRIC" id="fig|1240687.3.peg.4527"/>
<name>M6F2M4_9LEPT</name>
<proteinExistence type="predicted"/>
<gene>
    <name evidence="1" type="ORF">LEP1GSC008_0317</name>
</gene>
<dbReference type="Proteomes" id="UP000011980">
    <property type="component" value="Unassembled WGS sequence"/>
</dbReference>
<dbReference type="EMBL" id="ANCE01000216">
    <property type="protein sequence ID" value="EMK20274.1"/>
    <property type="molecule type" value="Genomic_DNA"/>
</dbReference>